<accession>A0A251XUJ6</accession>
<evidence type="ECO:0000259" key="2">
    <source>
        <dbReference type="Pfam" id="PF08327"/>
    </source>
</evidence>
<dbReference type="Pfam" id="PF08327">
    <property type="entry name" value="AHSA1"/>
    <property type="match status" value="1"/>
</dbReference>
<organism evidence="3 4">
    <name type="scientific">Clavibacter michiganensis</name>
    <dbReference type="NCBI Taxonomy" id="28447"/>
    <lineage>
        <taxon>Bacteria</taxon>
        <taxon>Bacillati</taxon>
        <taxon>Actinomycetota</taxon>
        <taxon>Actinomycetes</taxon>
        <taxon>Micrococcales</taxon>
        <taxon>Microbacteriaceae</taxon>
        <taxon>Clavibacter</taxon>
    </lineage>
</organism>
<dbReference type="Proteomes" id="UP000195106">
    <property type="component" value="Unassembled WGS sequence"/>
</dbReference>
<dbReference type="AlphaFoldDB" id="A0A251XUJ6"/>
<protein>
    <recommendedName>
        <fullName evidence="2">Activator of Hsp90 ATPase homologue 1/2-like C-terminal domain-containing protein</fullName>
    </recommendedName>
</protein>
<evidence type="ECO:0000313" key="3">
    <source>
        <dbReference type="EMBL" id="OUE09130.1"/>
    </source>
</evidence>
<evidence type="ECO:0000313" key="4">
    <source>
        <dbReference type="Proteomes" id="UP000195106"/>
    </source>
</evidence>
<dbReference type="SUPFAM" id="SSF55961">
    <property type="entry name" value="Bet v1-like"/>
    <property type="match status" value="1"/>
</dbReference>
<reference evidence="3 4" key="1">
    <citation type="submission" date="2016-08" db="EMBL/GenBank/DDBJ databases">
        <title>Genome sequence of Clavibacter michiganensis spp. strain CASJ009.</title>
        <authorList>
            <person name="Thapa S.P."/>
            <person name="Coaker G."/>
        </authorList>
    </citation>
    <scope>NUCLEOTIDE SEQUENCE [LARGE SCALE GENOMIC DNA]</scope>
    <source>
        <strain evidence="3">CASJ009</strain>
    </source>
</reference>
<evidence type="ECO:0000256" key="1">
    <source>
        <dbReference type="ARBA" id="ARBA00006817"/>
    </source>
</evidence>
<dbReference type="InterPro" id="IPR013538">
    <property type="entry name" value="ASHA1/2-like_C"/>
</dbReference>
<comment type="similarity">
    <text evidence="1">Belongs to the AHA1 family.</text>
</comment>
<dbReference type="EMBL" id="MDHJ01000001">
    <property type="protein sequence ID" value="OUE09130.1"/>
    <property type="molecule type" value="Genomic_DNA"/>
</dbReference>
<name>A0A251XUJ6_9MICO</name>
<comment type="caution">
    <text evidence="3">The sequence shown here is derived from an EMBL/GenBank/DDBJ whole genome shotgun (WGS) entry which is preliminary data.</text>
</comment>
<proteinExistence type="inferred from homology"/>
<dbReference type="Gene3D" id="3.30.530.20">
    <property type="match status" value="1"/>
</dbReference>
<sequence length="154" mass="16996">MEMVRVSADVRAPVRVVWDTMLARDTYEQWTGAFHEGSTYEGSWDEGAEIRFVGPGEDGHAGGLVGTVVESRRDEFVSIRYDGEIDRGVVSRESPIVGLHESYAFREADGVTTVDVELEVPDEWAPSMREMWGEAVIALKRLAEAASASSASER</sequence>
<feature type="domain" description="Activator of Hsp90 ATPase homologue 1/2-like C-terminal" evidence="2">
    <location>
        <begin position="11"/>
        <end position="143"/>
    </location>
</feature>
<dbReference type="InterPro" id="IPR023393">
    <property type="entry name" value="START-like_dom_sf"/>
</dbReference>
<gene>
    <name evidence="3" type="ORF">CMsap09_09310</name>
</gene>